<comment type="caution">
    <text evidence="1">The sequence shown here is derived from an EMBL/GenBank/DDBJ whole genome shotgun (WGS) entry which is preliminary data.</text>
</comment>
<protein>
    <submittedName>
        <fullName evidence="1">Type 1 fimbrial protein</fullName>
    </submittedName>
</protein>
<accession>A0ACC5RT29</accession>
<organism evidence="1 2">
    <name type="scientific">Enterobacter agglomerans</name>
    <name type="common">Erwinia herbicola</name>
    <name type="synonym">Pantoea agglomerans</name>
    <dbReference type="NCBI Taxonomy" id="549"/>
    <lineage>
        <taxon>Bacteria</taxon>
        <taxon>Pseudomonadati</taxon>
        <taxon>Pseudomonadota</taxon>
        <taxon>Gammaproteobacteria</taxon>
        <taxon>Enterobacterales</taxon>
        <taxon>Erwiniaceae</taxon>
        <taxon>Pantoea</taxon>
        <taxon>Pantoea agglomerans group</taxon>
    </lineage>
</organism>
<dbReference type="EMBL" id="JAEOXF010000017">
    <property type="protein sequence ID" value="MBK4727652.1"/>
    <property type="molecule type" value="Genomic_DNA"/>
</dbReference>
<gene>
    <name evidence="1" type="ORF">JJL49_20705</name>
</gene>
<reference evidence="1" key="1">
    <citation type="submission" date="2021-01" db="EMBL/GenBank/DDBJ databases">
        <title>Draft genome of Pantoea agglomerans Eh 335.</title>
        <authorList>
            <person name="Emsley S.A."/>
            <person name="Oline D.K."/>
            <person name="Saw J.H."/>
            <person name="Ushijima B."/>
            <person name="Videau P."/>
            <person name="Koyack M.J."/>
        </authorList>
    </citation>
    <scope>NUCLEOTIDE SEQUENCE</scope>
    <source>
        <strain evidence="1">Eh 335</strain>
    </source>
</reference>
<proteinExistence type="predicted"/>
<keyword evidence="2" id="KW-1185">Reference proteome</keyword>
<sequence length="182" mass="19661">MKYDLEDGWRKTGLGMAGLLWLSSFAVLAEDNVQFRGALVAEPCVIAPGEENLQLDFGTVIDKYLYLNQRTHGQPFEIHLMACDVSLAKTLTITFSGNENLQLPGLLALDATSQASGIAIGMETPEGKPLPLNLAGQKSLLAAGSNRIAFKAFVQGEPDAIAKETIKQGPFSTVATFRLEYE</sequence>
<dbReference type="Proteomes" id="UP000633731">
    <property type="component" value="Unassembled WGS sequence"/>
</dbReference>
<evidence type="ECO:0000313" key="2">
    <source>
        <dbReference type="Proteomes" id="UP000633731"/>
    </source>
</evidence>
<evidence type="ECO:0000313" key="1">
    <source>
        <dbReference type="EMBL" id="MBK4727652.1"/>
    </source>
</evidence>
<name>A0ACC5RT29_ENTAG</name>